<dbReference type="Proteomes" id="UP001420932">
    <property type="component" value="Unassembled WGS sequence"/>
</dbReference>
<keyword evidence="2" id="KW-1185">Reference proteome</keyword>
<accession>A0AAP0L4P7</accession>
<gene>
    <name evidence="1" type="ORF">Syun_004570</name>
</gene>
<sequence>MQDWGRLKVQLMLESSCWFSYQKEIVADSSGYSLYVLLTEVVVCSSNSNCCSCSSMNIIS</sequence>
<dbReference type="EMBL" id="JBBNAF010000002">
    <property type="protein sequence ID" value="KAK9163668.1"/>
    <property type="molecule type" value="Genomic_DNA"/>
</dbReference>
<evidence type="ECO:0000313" key="2">
    <source>
        <dbReference type="Proteomes" id="UP001420932"/>
    </source>
</evidence>
<name>A0AAP0L4P7_9MAGN</name>
<reference evidence="1 2" key="1">
    <citation type="submission" date="2024-01" db="EMBL/GenBank/DDBJ databases">
        <title>Genome assemblies of Stephania.</title>
        <authorList>
            <person name="Yang L."/>
        </authorList>
    </citation>
    <scope>NUCLEOTIDE SEQUENCE [LARGE SCALE GENOMIC DNA]</scope>
    <source>
        <strain evidence="1">YNDBR</strain>
        <tissue evidence="1">Leaf</tissue>
    </source>
</reference>
<protein>
    <submittedName>
        <fullName evidence="1">Uncharacterized protein</fullName>
    </submittedName>
</protein>
<comment type="caution">
    <text evidence="1">The sequence shown here is derived from an EMBL/GenBank/DDBJ whole genome shotgun (WGS) entry which is preliminary data.</text>
</comment>
<evidence type="ECO:0000313" key="1">
    <source>
        <dbReference type="EMBL" id="KAK9163668.1"/>
    </source>
</evidence>
<organism evidence="1 2">
    <name type="scientific">Stephania yunnanensis</name>
    <dbReference type="NCBI Taxonomy" id="152371"/>
    <lineage>
        <taxon>Eukaryota</taxon>
        <taxon>Viridiplantae</taxon>
        <taxon>Streptophyta</taxon>
        <taxon>Embryophyta</taxon>
        <taxon>Tracheophyta</taxon>
        <taxon>Spermatophyta</taxon>
        <taxon>Magnoliopsida</taxon>
        <taxon>Ranunculales</taxon>
        <taxon>Menispermaceae</taxon>
        <taxon>Menispermoideae</taxon>
        <taxon>Cissampelideae</taxon>
        <taxon>Stephania</taxon>
    </lineage>
</organism>
<proteinExistence type="predicted"/>
<dbReference type="AlphaFoldDB" id="A0AAP0L4P7"/>